<keyword evidence="3" id="KW-1185">Reference proteome</keyword>
<reference evidence="2 3" key="1">
    <citation type="submission" date="2023-09" db="EMBL/GenBank/DDBJ databases">
        <authorList>
            <person name="Wang M."/>
        </authorList>
    </citation>
    <scope>NUCLEOTIDE SEQUENCE [LARGE SCALE GENOMIC DNA]</scope>
    <source>
        <strain evidence="2">GT-2023</strain>
        <tissue evidence="2">Liver</tissue>
    </source>
</reference>
<comment type="caution">
    <text evidence="2">The sequence shown here is derived from an EMBL/GenBank/DDBJ whole genome shotgun (WGS) entry which is preliminary data.</text>
</comment>
<dbReference type="Proteomes" id="UP001558613">
    <property type="component" value="Unassembled WGS sequence"/>
</dbReference>
<organism evidence="2 3">
    <name type="scientific">Cirrhinus molitorella</name>
    <name type="common">mud carp</name>
    <dbReference type="NCBI Taxonomy" id="172907"/>
    <lineage>
        <taxon>Eukaryota</taxon>
        <taxon>Metazoa</taxon>
        <taxon>Chordata</taxon>
        <taxon>Craniata</taxon>
        <taxon>Vertebrata</taxon>
        <taxon>Euteleostomi</taxon>
        <taxon>Actinopterygii</taxon>
        <taxon>Neopterygii</taxon>
        <taxon>Teleostei</taxon>
        <taxon>Ostariophysi</taxon>
        <taxon>Cypriniformes</taxon>
        <taxon>Cyprinidae</taxon>
        <taxon>Labeoninae</taxon>
        <taxon>Labeonini</taxon>
        <taxon>Cirrhinus</taxon>
    </lineage>
</organism>
<dbReference type="EMBL" id="JAYMGO010000005">
    <property type="protein sequence ID" value="KAL1273510.1"/>
    <property type="molecule type" value="Genomic_DNA"/>
</dbReference>
<feature type="region of interest" description="Disordered" evidence="1">
    <location>
        <begin position="82"/>
        <end position="104"/>
    </location>
</feature>
<evidence type="ECO:0000313" key="2">
    <source>
        <dbReference type="EMBL" id="KAL1273510.1"/>
    </source>
</evidence>
<name>A0ABR3N9A5_9TELE</name>
<proteinExistence type="predicted"/>
<evidence type="ECO:0000256" key="1">
    <source>
        <dbReference type="SAM" id="MobiDB-lite"/>
    </source>
</evidence>
<evidence type="ECO:0000313" key="3">
    <source>
        <dbReference type="Proteomes" id="UP001558613"/>
    </source>
</evidence>
<accession>A0ABR3N9A5</accession>
<sequence>MENDMETMKAAHPNLTEMNVKTKVSTSWCGFEQMHETLLGDRLPSDCSVSAVRVTRLTARWRRFGTRCQSLSLIPTVQSGSLMMSPGSGITPATTSSPRQRPVHGLKLLRKASQV</sequence>
<protein>
    <submittedName>
        <fullName evidence="2">Uncharacterized protein</fullName>
    </submittedName>
</protein>
<gene>
    <name evidence="2" type="ORF">QQF64_026324</name>
</gene>